<evidence type="ECO:0000256" key="5">
    <source>
        <dbReference type="ARBA" id="ARBA00023268"/>
    </source>
</evidence>
<dbReference type="SUPFAM" id="SSF55048">
    <property type="entry name" value="Probable ACP-binding domain of malonyl-CoA ACP transacylase"/>
    <property type="match status" value="1"/>
</dbReference>
<evidence type="ECO:0000313" key="10">
    <source>
        <dbReference type="Proteomes" id="UP000664167"/>
    </source>
</evidence>
<sequence length="1849" mass="196256">MARDSAPAPDPGQPGKPAPAGADRRLLLDALRRIERLNEAAADGARAVPDEPIAIVGLGCRMPGGVEDPESFWELMRDGVDATGDFPAARADASLLYDPDPEAPGKAYVVRGGFLDEVDRFEPAVFGISPREASGMDPQQRLILQVTWEALERAGYAPESLEGSQTGVFLGVSTTDYVRARQEIGDIRDVDGYQLIGEPSFIAGRLSYTFGLMGPSKVVDTTCSSSLVALHDACQSLRLGECDLAVAGGVNLMLTPYSFVLLSKFRALSPDGRCKTFDAAADGYARGEGAGVVVLKRLSDALAADDNVLAVVRGTAVNHDGRSSGISVPNPAAQQAVIQAALAQAKLDPADIGYVEAHGTGTSLGDPIELRALQAVIGRHHADGDPLLVGSVKTNIGHLEPAAGIAGLLKLVLSLQHEEIPPHLHFTTPNPNVDWNALDIEVVTERRPWPSGRTVRAGAVSSFGASGTNAHAIITGPPAAAARTEHTQTGRDWNVLTLSARSESALHRLADQYAATLRDQPDLRLGDVCLTTHVGRSRLPHGLAVAGDSTAELSRALIAYGAGQREDGTVTESLAPHRQRKAAWLFTGQGSQYPGMGQLLRTQTVYAEALERVGALLDPLLDRPLADLLDLAADENSPLHQTGHTQPALFAIEYAMAQLWLSWGAKPAAVLGHSVGELVAATVAGVLDLPDACRLIAARGRLMQALPTGGVMATIVCDEARARAAIADFTATVSVAAVNGPADTVISGAAADIATITDRLAHEGVKHRLLTVSHAFHSPLMAPAMAELRAVAATLTYHPPRIPLVSNVTGTLVRPGEIDADYWVRHAAGTVRFADGMRTLYDDSFRTFLEIGPQPVLSGLGARGLDDPACRFIPTLRRGHDDRQSLMTALGALHLRGAAVDWTAFHRDDHARRIPLPTYAWEGDSYWFPLPQETTGSPAPAGELVAGIGQRVRAPQPTYQLDLKEDRWRHAAHQADNQPYASVGSLVEAAVLAAGDGLSGAWAGVGDLVVAELLPLADTDRTVQLTLVSDDQALTARFEVRSTSAAEEASAAPWRLHLSGRLRRRPGTAAHRPYTQDGCTGTELDWKSAQLPQALADAVLGAERGDSGTQLELAGNATQGRAEILNAATAAVSWAAGPPVTQVAGPDAPAEIGDILCAEPERVRYVQASLSSTADGHSTGQADFYADDRSWLGRVTDVTITSGAPAAHPGEPWRDPAELLYQMEWQPAEPATATPLALSTADILLLADQGGIADRLALDLTAHGAVCTVRQPPTAGPDDDPDDGLYATALAELLGDWRTTRAGRSTENAAPARILVLTGLDTPAHSDTDDATLTAFRDRTELLTVGVLQALLADPADSNVRVSLITCGAVATTPEQRYHAPAATPLWGLGRVLALEHPQHWGGAIDLDPDSAGHDLALLVTALTEIDAEDQQALRSGQRLAARVVAATPTPHALRREVTVRPAGSYLITGAFGGIGLSVARLLALRGAGKLVLLGRTALPDRAQWDAPDLPAPVRERIRAVRELEGIGAEVEVIAADVADAAAVAALVGRLAAEPLPLSGVVHAAGVSGPQFVREIRRAQYDKVWRPKVVGAWSLHQATLDVPLDFFLSFSSIAATWGSQHLSSYAAGNAFLDGLAHLRRSLGLAALTIAWGSWELESALFDDEIAEFLKATGLRPLSAPQSLRLLSALLDGPETYQIVCSADWATYKAILEARAERPVFRRIETAAAEESGPTAVIQGELRAAAPEDRLGLLDIYLREQLAQLLRLDVAELAGEFHLLDMGLDSLMVMELISRSRKDLGVEVKSPEFFATDANFWSEYLLRRVEKKFLGEAPDGPANDTATDEGWRGR</sequence>
<dbReference type="Pfam" id="PF00550">
    <property type="entry name" value="PP-binding"/>
    <property type="match status" value="1"/>
</dbReference>
<evidence type="ECO:0000259" key="8">
    <source>
        <dbReference type="PROSITE" id="PS52004"/>
    </source>
</evidence>
<dbReference type="GO" id="GO:0004312">
    <property type="term" value="F:fatty acid synthase activity"/>
    <property type="evidence" value="ECO:0007669"/>
    <property type="project" value="TreeGrafter"/>
</dbReference>
<keyword evidence="3" id="KW-0808">Transferase</keyword>
<dbReference type="SMART" id="SM00822">
    <property type="entry name" value="PKS_KR"/>
    <property type="match status" value="1"/>
</dbReference>
<dbReference type="PANTHER" id="PTHR43775">
    <property type="entry name" value="FATTY ACID SYNTHASE"/>
    <property type="match status" value="1"/>
</dbReference>
<dbReference type="GO" id="GO:0031177">
    <property type="term" value="F:phosphopantetheine binding"/>
    <property type="evidence" value="ECO:0007669"/>
    <property type="project" value="InterPro"/>
</dbReference>
<dbReference type="GO" id="GO:0071770">
    <property type="term" value="P:DIM/DIP cell wall layer assembly"/>
    <property type="evidence" value="ECO:0007669"/>
    <property type="project" value="TreeGrafter"/>
</dbReference>
<keyword evidence="6" id="KW-0012">Acyltransferase</keyword>
<dbReference type="Gene3D" id="3.40.366.10">
    <property type="entry name" value="Malonyl-Coenzyme A Acyl Carrier Protein, domain 2"/>
    <property type="match status" value="1"/>
</dbReference>
<dbReference type="InterPro" id="IPR050091">
    <property type="entry name" value="PKS_NRPS_Biosynth_Enz"/>
</dbReference>
<dbReference type="SUPFAM" id="SSF52151">
    <property type="entry name" value="FabD/lysophospholipase-like"/>
    <property type="match status" value="1"/>
</dbReference>
<dbReference type="FunFam" id="3.40.47.10:FF:000019">
    <property type="entry name" value="Polyketide synthase type I"/>
    <property type="match status" value="1"/>
</dbReference>
<dbReference type="InterPro" id="IPR020841">
    <property type="entry name" value="PKS_Beta-ketoAc_synthase_dom"/>
</dbReference>
<keyword evidence="4" id="KW-0045">Antibiotic biosynthesis</keyword>
<dbReference type="InterPro" id="IPR016035">
    <property type="entry name" value="Acyl_Trfase/lysoPLipase"/>
</dbReference>
<dbReference type="SMART" id="SM00825">
    <property type="entry name" value="PKS_KS"/>
    <property type="match status" value="1"/>
</dbReference>
<dbReference type="SMART" id="SM00823">
    <property type="entry name" value="PKS_PP"/>
    <property type="match status" value="1"/>
</dbReference>
<evidence type="ECO:0000256" key="3">
    <source>
        <dbReference type="ARBA" id="ARBA00022679"/>
    </source>
</evidence>
<dbReference type="InterPro" id="IPR057326">
    <property type="entry name" value="KR_dom"/>
</dbReference>
<dbReference type="CDD" id="cd08955">
    <property type="entry name" value="KR_2_FAS_SDR_x"/>
    <property type="match status" value="1"/>
</dbReference>
<feature type="region of interest" description="Disordered" evidence="7">
    <location>
        <begin position="1"/>
        <end position="23"/>
    </location>
</feature>
<dbReference type="InterPro" id="IPR009081">
    <property type="entry name" value="PP-bd_ACP"/>
</dbReference>
<dbReference type="InterPro" id="IPR001227">
    <property type="entry name" value="Ac_transferase_dom_sf"/>
</dbReference>
<comment type="caution">
    <text evidence="9">The sequence shown here is derived from an EMBL/GenBank/DDBJ whole genome shotgun (WGS) entry which is preliminary data.</text>
</comment>
<dbReference type="InterPro" id="IPR013968">
    <property type="entry name" value="PKS_KR"/>
</dbReference>
<reference evidence="9" key="1">
    <citation type="submission" date="2021-03" db="EMBL/GenBank/DDBJ databases">
        <title>Streptomyces poriferae sp. nov., a novel marine sponge-derived Actinobacteria species with anti-MRSA activity.</title>
        <authorList>
            <person name="Sandoval-Powers M."/>
            <person name="Kralova S."/>
            <person name="Nguyen G.-S."/>
            <person name="Fawwal D."/>
            <person name="Degnes K."/>
            <person name="Klinkenberg G."/>
            <person name="Sletta H."/>
            <person name="Wentzel A."/>
            <person name="Liles M.R."/>
        </authorList>
    </citation>
    <scope>NUCLEOTIDE SEQUENCE</scope>
    <source>
        <strain evidence="9">DSM 41794</strain>
    </source>
</reference>
<dbReference type="InterPro" id="IPR014030">
    <property type="entry name" value="Ketoacyl_synth_N"/>
</dbReference>
<evidence type="ECO:0000313" key="9">
    <source>
        <dbReference type="EMBL" id="MBO0516454.1"/>
    </source>
</evidence>
<dbReference type="InterPro" id="IPR036291">
    <property type="entry name" value="NAD(P)-bd_dom_sf"/>
</dbReference>
<dbReference type="Pfam" id="PF02801">
    <property type="entry name" value="Ketoacyl-synt_C"/>
    <property type="match status" value="1"/>
</dbReference>
<evidence type="ECO:0000256" key="4">
    <source>
        <dbReference type="ARBA" id="ARBA00023194"/>
    </source>
</evidence>
<dbReference type="InterPro" id="IPR036736">
    <property type="entry name" value="ACP-like_sf"/>
</dbReference>
<dbReference type="Pfam" id="PF00698">
    <property type="entry name" value="Acyl_transf_1"/>
    <property type="match status" value="1"/>
</dbReference>
<dbReference type="Pfam" id="PF00109">
    <property type="entry name" value="ketoacyl-synt"/>
    <property type="match status" value="1"/>
</dbReference>
<evidence type="ECO:0000256" key="1">
    <source>
        <dbReference type="ARBA" id="ARBA00022450"/>
    </source>
</evidence>
<organism evidence="9 10">
    <name type="scientific">Streptomyces beijiangensis</name>
    <dbReference type="NCBI Taxonomy" id="163361"/>
    <lineage>
        <taxon>Bacteria</taxon>
        <taxon>Bacillati</taxon>
        <taxon>Actinomycetota</taxon>
        <taxon>Actinomycetes</taxon>
        <taxon>Kitasatosporales</taxon>
        <taxon>Streptomycetaceae</taxon>
        <taxon>Streptomyces</taxon>
    </lineage>
</organism>
<keyword evidence="1" id="KW-0596">Phosphopantetheine</keyword>
<dbReference type="GO" id="GO:0033068">
    <property type="term" value="P:macrolide biosynthetic process"/>
    <property type="evidence" value="ECO:0007669"/>
    <property type="project" value="UniProtKB-ARBA"/>
</dbReference>
<dbReference type="InterPro" id="IPR016036">
    <property type="entry name" value="Malonyl_transacylase_ACP-bd"/>
</dbReference>
<evidence type="ECO:0000256" key="7">
    <source>
        <dbReference type="SAM" id="MobiDB-lite"/>
    </source>
</evidence>
<dbReference type="PROSITE" id="PS52004">
    <property type="entry name" value="KS3_2"/>
    <property type="match status" value="1"/>
</dbReference>
<keyword evidence="5" id="KW-0511">Multifunctional enzyme</keyword>
<dbReference type="SUPFAM" id="SSF53901">
    <property type="entry name" value="Thiolase-like"/>
    <property type="match status" value="1"/>
</dbReference>
<dbReference type="SUPFAM" id="SSF51735">
    <property type="entry name" value="NAD(P)-binding Rossmann-fold domains"/>
    <property type="match status" value="2"/>
</dbReference>
<dbReference type="InterPro" id="IPR014043">
    <property type="entry name" value="Acyl_transferase_dom"/>
</dbReference>
<name>A0A939JM64_9ACTN</name>
<keyword evidence="2" id="KW-0597">Phosphoprotein</keyword>
<dbReference type="SUPFAM" id="SSF47336">
    <property type="entry name" value="ACP-like"/>
    <property type="match status" value="1"/>
</dbReference>
<protein>
    <submittedName>
        <fullName evidence="9">SDR family NAD(P)-dependent oxidoreductase</fullName>
    </submittedName>
</protein>
<proteinExistence type="predicted"/>
<keyword evidence="10" id="KW-1185">Reference proteome</keyword>
<dbReference type="InterPro" id="IPR014031">
    <property type="entry name" value="Ketoacyl_synth_C"/>
</dbReference>
<dbReference type="InterPro" id="IPR016039">
    <property type="entry name" value="Thiolase-like"/>
</dbReference>
<accession>A0A939JM64</accession>
<dbReference type="PANTHER" id="PTHR43775:SF51">
    <property type="entry name" value="INACTIVE PHENOLPHTHIOCEROL SYNTHESIS POLYKETIDE SYNTHASE TYPE I PKS1-RELATED"/>
    <property type="match status" value="1"/>
</dbReference>
<dbReference type="GO" id="GO:0005737">
    <property type="term" value="C:cytoplasm"/>
    <property type="evidence" value="ECO:0007669"/>
    <property type="project" value="TreeGrafter"/>
</dbReference>
<gene>
    <name evidence="9" type="ORF">J0695_32485</name>
</gene>
<feature type="compositionally biased region" description="Pro residues" evidence="7">
    <location>
        <begin position="8"/>
        <end position="17"/>
    </location>
</feature>
<dbReference type="Gene3D" id="1.10.1200.10">
    <property type="entry name" value="ACP-like"/>
    <property type="match status" value="1"/>
</dbReference>
<dbReference type="GO" id="GO:0005886">
    <property type="term" value="C:plasma membrane"/>
    <property type="evidence" value="ECO:0007669"/>
    <property type="project" value="TreeGrafter"/>
</dbReference>
<dbReference type="Gene3D" id="3.30.70.3290">
    <property type="match status" value="1"/>
</dbReference>
<dbReference type="SMART" id="SM00827">
    <property type="entry name" value="PKS_AT"/>
    <property type="match status" value="1"/>
</dbReference>
<dbReference type="GO" id="GO:0006633">
    <property type="term" value="P:fatty acid biosynthetic process"/>
    <property type="evidence" value="ECO:0007669"/>
    <property type="project" value="TreeGrafter"/>
</dbReference>
<dbReference type="Gene3D" id="3.40.47.10">
    <property type="match status" value="1"/>
</dbReference>
<dbReference type="Pfam" id="PF22621">
    <property type="entry name" value="CurL-like_PKS_C"/>
    <property type="match status" value="1"/>
</dbReference>
<dbReference type="CDD" id="cd00833">
    <property type="entry name" value="PKS"/>
    <property type="match status" value="1"/>
</dbReference>
<evidence type="ECO:0000256" key="6">
    <source>
        <dbReference type="ARBA" id="ARBA00023315"/>
    </source>
</evidence>
<evidence type="ECO:0000256" key="2">
    <source>
        <dbReference type="ARBA" id="ARBA00022553"/>
    </source>
</evidence>
<dbReference type="EMBL" id="JAFLRJ010000396">
    <property type="protein sequence ID" value="MBO0516454.1"/>
    <property type="molecule type" value="Genomic_DNA"/>
</dbReference>
<dbReference type="InterPro" id="IPR020806">
    <property type="entry name" value="PKS_PP-bd"/>
</dbReference>
<dbReference type="Pfam" id="PF08659">
    <property type="entry name" value="KR"/>
    <property type="match status" value="1"/>
</dbReference>
<feature type="domain" description="Ketosynthase family 3 (KS3)" evidence="8">
    <location>
        <begin position="50"/>
        <end position="476"/>
    </location>
</feature>
<dbReference type="Gene3D" id="3.40.50.720">
    <property type="entry name" value="NAD(P)-binding Rossmann-like Domain"/>
    <property type="match status" value="1"/>
</dbReference>
<dbReference type="RefSeq" id="WP_206968222.1">
    <property type="nucleotide sequence ID" value="NZ_BAAAJJ010000025.1"/>
</dbReference>
<dbReference type="Proteomes" id="UP000664167">
    <property type="component" value="Unassembled WGS sequence"/>
</dbReference>